<gene>
    <name evidence="3" type="ORF">APR40_14690</name>
    <name evidence="2" type="ORF">BHS39_14720</name>
</gene>
<evidence type="ECO:0000259" key="1">
    <source>
        <dbReference type="PROSITE" id="PS51194"/>
    </source>
</evidence>
<dbReference type="Gene3D" id="3.40.50.300">
    <property type="entry name" value="P-loop containing nucleotide triphosphate hydrolases"/>
    <property type="match status" value="1"/>
</dbReference>
<dbReference type="EMBL" id="LKTR01000035">
    <property type="protein sequence ID" value="PKD17324.1"/>
    <property type="molecule type" value="Genomic_DNA"/>
</dbReference>
<dbReference type="EMBL" id="MJBR01000029">
    <property type="protein sequence ID" value="OEY71968.1"/>
    <property type="molecule type" value="Genomic_DNA"/>
</dbReference>
<evidence type="ECO:0000313" key="4">
    <source>
        <dbReference type="Proteomes" id="UP000176009"/>
    </source>
</evidence>
<dbReference type="Proteomes" id="UP000232533">
    <property type="component" value="Unassembled WGS sequence"/>
</dbReference>
<protein>
    <recommendedName>
        <fullName evidence="1">Helicase C-terminal domain-containing protein</fullName>
    </recommendedName>
</protein>
<reference evidence="2 4" key="2">
    <citation type="submission" date="2016-09" db="EMBL/GenBank/DDBJ databases">
        <title>Genome Sequence of Salegentibacter salarius,Isolated from a Marine Solar Saltern of the Yellow Sea in South Korea.</title>
        <authorList>
            <person name="Zheng Q."/>
            <person name="Liu Y."/>
        </authorList>
    </citation>
    <scope>NUCLEOTIDE SEQUENCE [LARGE SCALE GENOMIC DNA]</scope>
    <source>
        <strain evidence="2 4">KCTC 12974</strain>
    </source>
</reference>
<reference evidence="3 5" key="1">
    <citation type="submission" date="2015-10" db="EMBL/GenBank/DDBJ databases">
        <title>Draft genome sequence of Salegentibacter salinarum KCTC 12975.</title>
        <authorList>
            <person name="Lin W."/>
            <person name="Zheng Q."/>
        </authorList>
    </citation>
    <scope>NUCLEOTIDE SEQUENCE [LARGE SCALE GENOMIC DNA]</scope>
    <source>
        <strain evidence="3 5">KCTC 12974</strain>
    </source>
</reference>
<dbReference type="InterPro" id="IPR001650">
    <property type="entry name" value="Helicase_C-like"/>
</dbReference>
<name>A0A2N0TRF3_9FLAO</name>
<feature type="domain" description="Helicase C-terminal" evidence="1">
    <location>
        <begin position="954"/>
        <end position="1157"/>
    </location>
</feature>
<evidence type="ECO:0000313" key="5">
    <source>
        <dbReference type="Proteomes" id="UP000232533"/>
    </source>
</evidence>
<evidence type="ECO:0000313" key="2">
    <source>
        <dbReference type="EMBL" id="OEY71968.1"/>
    </source>
</evidence>
<dbReference type="Pfam" id="PF00271">
    <property type="entry name" value="Helicase_C"/>
    <property type="match status" value="1"/>
</dbReference>
<dbReference type="RefSeq" id="WP_070054772.1">
    <property type="nucleotide sequence ID" value="NZ_FVZF01000035.1"/>
</dbReference>
<dbReference type="CDD" id="cd18785">
    <property type="entry name" value="SF2_C"/>
    <property type="match status" value="1"/>
</dbReference>
<dbReference type="Proteomes" id="UP000176009">
    <property type="component" value="Unassembled WGS sequence"/>
</dbReference>
<accession>A0A2N0TRF3</accession>
<dbReference type="InterPro" id="IPR027417">
    <property type="entry name" value="P-loop_NTPase"/>
</dbReference>
<dbReference type="PROSITE" id="PS51194">
    <property type="entry name" value="HELICASE_CTER"/>
    <property type="match status" value="1"/>
</dbReference>
<comment type="caution">
    <text evidence="3">The sequence shown here is derived from an EMBL/GenBank/DDBJ whole genome shotgun (WGS) entry which is preliminary data.</text>
</comment>
<dbReference type="SUPFAM" id="SSF52540">
    <property type="entry name" value="P-loop containing nucleoside triphosphate hydrolases"/>
    <property type="match status" value="2"/>
</dbReference>
<evidence type="ECO:0000313" key="3">
    <source>
        <dbReference type="EMBL" id="PKD17324.1"/>
    </source>
</evidence>
<organism evidence="3 5">
    <name type="scientific">Salegentibacter salarius</name>
    <dbReference type="NCBI Taxonomy" id="435906"/>
    <lineage>
        <taxon>Bacteria</taxon>
        <taxon>Pseudomonadati</taxon>
        <taxon>Bacteroidota</taxon>
        <taxon>Flavobacteriia</taxon>
        <taxon>Flavobacteriales</taxon>
        <taxon>Flavobacteriaceae</taxon>
        <taxon>Salegentibacter</taxon>
    </lineage>
</organism>
<sequence length="1299" mass="150480">MSKSNSLIREDLFEWINRTYLGPYKVTESGYPDLEEAIDFSPKDLYTTGILYPQVRELEDLFSEEVETVETETDLNLDEDNKKDSVNNGVKKGNRKIVDDEEEELKLTTEFNPSSLAISFLCEENQKIHLKIKYGKYFPVQNGDSSYKRSHFEVDINFRCTSEGVINESHKVEGWKKSESGTKLISLTSTDDTAKVKIISRNSYTQNGAASLKVITVSLINSRFCVRKEQKKVNHLLFQPEIKVNSTQGFQSFPDLTNLEKLTEEEKEIKFLYRGYKNFGQGHGCAVDWKKQDNKVVEICSAVLPNEKINGVDFNPEELDGIDNILYMKVLSKAQSKAEKEDLFEQLNQFILAYEKWIGIQEEEIQKEKLNLEYQESAKKILDKCRDLYSRMQTGIDLLRKDPTILKSFLDANKAMFYQRVMADFAQHRRLSNRILSNDNRFDDPLPEFDKIPFDAASNSIWENGKLNAKLSTDSKRKLAKWRPFQLAFILSQIQGATDIESEDRDTVDLLWFSTGGGKTEAYLGLIAFTIFYQRQTTSFQDSGVTVMMRYTLRMLNKQQFSRANILICSCELIRFNNPSLYGTTRISNGLWVGGTTTPNKHTGSDNYPGNNDYLQKYKERTEAKRFNEGNYSPPVFTCPCCGNKLVKEIHKNESGQISVVGRWGYHQIENVLNRRPFPNQNPFYLHCTNTKCHFHVGENEFKLRRNDNSSFMERTLPIYYVDEDIYSYRPTLLFSTVDKYAQLAWRKECFHLFNFNSEFKRMADPPSLIVQDELHLISSSLGTIYSLFEFVIDLLCTEKGIQPKIVGATATVRNARQQCIKIYNRKKYAQFPPSGIQIDDSFYSRKKTEDANARLYMGVMPAGFTSTTAKLRLDSILLEGTDQITNAANENADNYYTLLAYFNTVKELGKYRTLLEDDMVSYRRFLSLKLGKFFKQYDPDRIIELSSQMNSDQINRGLEVLEKIKLHSINEKDPIIQFLNSISIRSSKDLEDTRFKTGWSFSWLRIINEYWDHLKPLCGLQEDMRVNSLNSEDDRERARRLLDHCCNLFLEKINEVKGLNNEDPIKVALSTNMISVGVDIPRLNVMSISGQPKTTAEYIQASSRVGREVPGVVFTLYNPAKNRDRSHYENFKDYHQAYYKYVEATSVTPFSLPALEKTIDSVLISLMRGLYIKEDADATLYPDREEKVRELGELLFQRFCAIEENLENVDPEMIARREKAMNEIVEDVIKRWKSRSNLTFTSFWDVMKNPLAEDKLRWNLFTDPKYRDHHLTQDMLFAMSSLRDVDTSSNIKLKSYIE</sequence>
<proteinExistence type="predicted"/>
<keyword evidence="4" id="KW-1185">Reference proteome</keyword>